<keyword evidence="2" id="KW-1185">Reference proteome</keyword>
<gene>
    <name evidence="1" type="ORF">N7493_001317</name>
</gene>
<proteinExistence type="predicted"/>
<evidence type="ECO:0000313" key="1">
    <source>
        <dbReference type="EMBL" id="KAJ5738162.1"/>
    </source>
</evidence>
<protein>
    <submittedName>
        <fullName evidence="1">Uncharacterized protein</fullName>
    </submittedName>
</protein>
<dbReference type="EMBL" id="JAQJAN010000002">
    <property type="protein sequence ID" value="KAJ5738162.1"/>
    <property type="molecule type" value="Genomic_DNA"/>
</dbReference>
<reference evidence="1" key="1">
    <citation type="journal article" date="2023" name="IMA Fungus">
        <title>Comparative genomic study of the Penicillium genus elucidates a diverse pangenome and 15 lateral gene transfer events.</title>
        <authorList>
            <person name="Petersen C."/>
            <person name="Sorensen T."/>
            <person name="Nielsen M.R."/>
            <person name="Sondergaard T.E."/>
            <person name="Sorensen J.L."/>
            <person name="Fitzpatrick D.A."/>
            <person name="Frisvad J.C."/>
            <person name="Nielsen K.L."/>
        </authorList>
    </citation>
    <scope>NUCLEOTIDE SEQUENCE</scope>
    <source>
        <strain evidence="1">IBT 17514</strain>
    </source>
</reference>
<dbReference type="AlphaFoldDB" id="A0AAD6HUH5"/>
<organism evidence="1 2">
    <name type="scientific">Penicillium malachiteum</name>
    <dbReference type="NCBI Taxonomy" id="1324776"/>
    <lineage>
        <taxon>Eukaryota</taxon>
        <taxon>Fungi</taxon>
        <taxon>Dikarya</taxon>
        <taxon>Ascomycota</taxon>
        <taxon>Pezizomycotina</taxon>
        <taxon>Eurotiomycetes</taxon>
        <taxon>Eurotiomycetidae</taxon>
        <taxon>Eurotiales</taxon>
        <taxon>Aspergillaceae</taxon>
        <taxon>Penicillium</taxon>
    </lineage>
</organism>
<evidence type="ECO:0000313" key="2">
    <source>
        <dbReference type="Proteomes" id="UP001215712"/>
    </source>
</evidence>
<sequence length="421" mass="45457">MHTDLLQLRAPITVCAAYGATDWNITGSYAGRVSLFETVSGLSTVLKECGLTTISKAIDISIWDLTLSLGRNQKTKSTSVFFTAETDWLIFKHIRLAASTDSFTLGLVCQDDILSLTPLKKILSPYIKLNNTQAVVFLGAIDPAAFPAIESLASPRLAQRRNGFAVSSTIRLDTSALKLIKDMLQVEELIVAGMMTDTEFMLAVGLKAVHLFRDSITMSGSFVVESRPGSGTFIGFQANFLLFFPSVSKSSFQAEAAFGLNLENYGMQLRLAVPSTLPNIFGIEGVELANIAVEATFNPAQGPVPTQFGFSGAIRLASVNDLRSSINVRFSEGNPANSYLKGSIDHLNVPQLIHAFARNIPRSAVVDSLVSNDGLDLRRIAIEIVPHDMVGVDGSPLKQRIYFEADMSLGMIGSAPPTCNI</sequence>
<comment type="caution">
    <text evidence="1">The sequence shown here is derived from an EMBL/GenBank/DDBJ whole genome shotgun (WGS) entry which is preliminary data.</text>
</comment>
<reference evidence="1" key="2">
    <citation type="submission" date="2023-01" db="EMBL/GenBank/DDBJ databases">
        <authorList>
            <person name="Petersen C."/>
        </authorList>
    </citation>
    <scope>NUCLEOTIDE SEQUENCE</scope>
    <source>
        <strain evidence="1">IBT 17514</strain>
    </source>
</reference>
<dbReference type="Proteomes" id="UP001215712">
    <property type="component" value="Unassembled WGS sequence"/>
</dbReference>
<name>A0AAD6HUH5_9EURO</name>
<accession>A0AAD6HUH5</accession>